<proteinExistence type="predicted"/>
<protein>
    <submittedName>
        <fullName evidence="1">Mobile element protein</fullName>
    </submittedName>
</protein>
<reference evidence="2" key="1">
    <citation type="submission" date="2017-12" db="EMBL/GenBank/DDBJ databases">
        <authorList>
            <person name="Diaz M."/>
        </authorList>
    </citation>
    <scope>NUCLEOTIDE SEQUENCE [LARGE SCALE GENOMIC DNA]</scope>
    <source>
        <strain evidence="2">FI11154</strain>
    </source>
</reference>
<sequence length="64" mass="7440">MMTNYGRRSKVETTMGRYKSINGNSLRSREFTNQQTEIRLGCRILNRMLASARPDSVRVKMKSL</sequence>
<evidence type="ECO:0000313" key="1">
    <source>
        <dbReference type="EMBL" id="SPL62705.1"/>
    </source>
</evidence>
<evidence type="ECO:0000313" key="2">
    <source>
        <dbReference type="Proteomes" id="UP000246073"/>
    </source>
</evidence>
<dbReference type="Proteomes" id="UP000246073">
    <property type="component" value="Unassembled WGS sequence"/>
</dbReference>
<dbReference type="AlphaFoldDB" id="A0A2P9HF40"/>
<name>A0A2P9HF40_9HYPH</name>
<gene>
    <name evidence="1" type="ORF">OHAE_5312</name>
</gene>
<dbReference type="EMBL" id="OOFM01000003">
    <property type="protein sequence ID" value="SPL62705.1"/>
    <property type="molecule type" value="Genomic_DNA"/>
</dbReference>
<organism evidence="1 2">
    <name type="scientific">Ochrobactrum soli</name>
    <dbReference type="NCBI Taxonomy" id="2448455"/>
    <lineage>
        <taxon>Bacteria</taxon>
        <taxon>Pseudomonadati</taxon>
        <taxon>Pseudomonadota</taxon>
        <taxon>Alphaproteobacteria</taxon>
        <taxon>Hyphomicrobiales</taxon>
        <taxon>Brucellaceae</taxon>
        <taxon>Brucella/Ochrobactrum group</taxon>
        <taxon>Ochrobactrum</taxon>
    </lineage>
</organism>
<accession>A0A2P9HF40</accession>